<organism evidence="2 3">
    <name type="scientific">Nibrella viscosa</name>
    <dbReference type="NCBI Taxonomy" id="1084524"/>
    <lineage>
        <taxon>Bacteria</taxon>
        <taxon>Pseudomonadati</taxon>
        <taxon>Bacteroidota</taxon>
        <taxon>Cytophagia</taxon>
        <taxon>Cytophagales</taxon>
        <taxon>Spirosomataceae</taxon>
        <taxon>Nibrella</taxon>
    </lineage>
</organism>
<evidence type="ECO:0000313" key="2">
    <source>
        <dbReference type="EMBL" id="GAA4405321.1"/>
    </source>
</evidence>
<feature type="domain" description="Transposase IS200-like" evidence="1">
    <location>
        <begin position="5"/>
        <end position="119"/>
    </location>
</feature>
<proteinExistence type="predicted"/>
<dbReference type="RefSeq" id="WP_345267265.1">
    <property type="nucleotide sequence ID" value="NZ_BAABHB010000004.1"/>
</dbReference>
<name>A0ABP8KFY5_9BACT</name>
<dbReference type="InterPro" id="IPR036515">
    <property type="entry name" value="Transposase_17_sf"/>
</dbReference>
<sequence>MPNTFTQLYVQIVFAVKGRQSLILPEHKERLHQYITGVVRNRQQKLLAVHCMPDHTHLFIGFSPTLAIADLVRDVKTQSSRFIREQKITPFSFAWQEGYGAFTYAQSQIDAVCRYIHNQEQHHRKRTFKEEYVEFLDKFGVEYDQKYLFDWIE</sequence>
<dbReference type="InterPro" id="IPR002686">
    <property type="entry name" value="Transposase_17"/>
</dbReference>
<reference evidence="3" key="1">
    <citation type="journal article" date="2019" name="Int. J. Syst. Evol. Microbiol.">
        <title>The Global Catalogue of Microorganisms (GCM) 10K type strain sequencing project: providing services to taxonomists for standard genome sequencing and annotation.</title>
        <authorList>
            <consortium name="The Broad Institute Genomics Platform"/>
            <consortium name="The Broad Institute Genome Sequencing Center for Infectious Disease"/>
            <person name="Wu L."/>
            <person name="Ma J."/>
        </authorList>
    </citation>
    <scope>NUCLEOTIDE SEQUENCE [LARGE SCALE GENOMIC DNA]</scope>
    <source>
        <strain evidence="3">JCM 17925</strain>
    </source>
</reference>
<dbReference type="EMBL" id="BAABHB010000004">
    <property type="protein sequence ID" value="GAA4405321.1"/>
    <property type="molecule type" value="Genomic_DNA"/>
</dbReference>
<evidence type="ECO:0000259" key="1">
    <source>
        <dbReference type="SMART" id="SM01321"/>
    </source>
</evidence>
<gene>
    <name evidence="2" type="ORF">GCM10023187_23550</name>
</gene>
<dbReference type="PANTHER" id="PTHR33360">
    <property type="entry name" value="TRANSPOSASE FOR INSERTION SEQUENCE ELEMENT IS200"/>
    <property type="match status" value="1"/>
</dbReference>
<accession>A0ABP8KFY5</accession>
<dbReference type="Pfam" id="PF01797">
    <property type="entry name" value="Y1_Tnp"/>
    <property type="match status" value="1"/>
</dbReference>
<dbReference type="PANTHER" id="PTHR33360:SF2">
    <property type="entry name" value="TRANSPOSASE FOR INSERTION SEQUENCE ELEMENT IS200"/>
    <property type="match status" value="1"/>
</dbReference>
<protein>
    <recommendedName>
        <fullName evidence="1">Transposase IS200-like domain-containing protein</fullName>
    </recommendedName>
</protein>
<dbReference type="Proteomes" id="UP001500936">
    <property type="component" value="Unassembled WGS sequence"/>
</dbReference>
<keyword evidence="3" id="KW-1185">Reference proteome</keyword>
<comment type="caution">
    <text evidence="2">The sequence shown here is derived from an EMBL/GenBank/DDBJ whole genome shotgun (WGS) entry which is preliminary data.</text>
</comment>
<evidence type="ECO:0000313" key="3">
    <source>
        <dbReference type="Proteomes" id="UP001500936"/>
    </source>
</evidence>
<dbReference type="Gene3D" id="3.30.70.1290">
    <property type="entry name" value="Transposase IS200-like"/>
    <property type="match status" value="1"/>
</dbReference>
<dbReference type="NCBIfam" id="NF033573">
    <property type="entry name" value="transpos_IS200"/>
    <property type="match status" value="1"/>
</dbReference>
<dbReference type="SMART" id="SM01321">
    <property type="entry name" value="Y1_Tnp"/>
    <property type="match status" value="1"/>
</dbReference>
<dbReference type="SUPFAM" id="SSF143422">
    <property type="entry name" value="Transposase IS200-like"/>
    <property type="match status" value="1"/>
</dbReference>